<dbReference type="EMBL" id="BPLR01012176">
    <property type="protein sequence ID" value="GIY51917.1"/>
    <property type="molecule type" value="Genomic_DNA"/>
</dbReference>
<evidence type="ECO:0000313" key="3">
    <source>
        <dbReference type="Proteomes" id="UP001054945"/>
    </source>
</evidence>
<keyword evidence="3" id="KW-1185">Reference proteome</keyword>
<gene>
    <name evidence="2" type="ORF">CEXT_471381</name>
</gene>
<evidence type="ECO:0000256" key="1">
    <source>
        <dbReference type="SAM" id="Phobius"/>
    </source>
</evidence>
<name>A0AAV4U2F9_CAEEX</name>
<proteinExistence type="predicted"/>
<reference evidence="2 3" key="1">
    <citation type="submission" date="2021-06" db="EMBL/GenBank/DDBJ databases">
        <title>Caerostris extrusa draft genome.</title>
        <authorList>
            <person name="Kono N."/>
            <person name="Arakawa K."/>
        </authorList>
    </citation>
    <scope>NUCLEOTIDE SEQUENCE [LARGE SCALE GENOMIC DNA]</scope>
</reference>
<feature type="transmembrane region" description="Helical" evidence="1">
    <location>
        <begin position="64"/>
        <end position="83"/>
    </location>
</feature>
<sequence length="87" mass="9383">MLLNLKSVVPKARALASCPSGRFPIPPSCYKMKICFVFGYLFTVLASCYAAHNDVLTAGKCGPNLLLFLWSGTGVGVHCVTFIKLQS</sequence>
<keyword evidence="1" id="KW-0812">Transmembrane</keyword>
<comment type="caution">
    <text evidence="2">The sequence shown here is derived from an EMBL/GenBank/DDBJ whole genome shotgun (WGS) entry which is preliminary data.</text>
</comment>
<organism evidence="2 3">
    <name type="scientific">Caerostris extrusa</name>
    <name type="common">Bark spider</name>
    <name type="synonym">Caerostris bankana</name>
    <dbReference type="NCBI Taxonomy" id="172846"/>
    <lineage>
        <taxon>Eukaryota</taxon>
        <taxon>Metazoa</taxon>
        <taxon>Ecdysozoa</taxon>
        <taxon>Arthropoda</taxon>
        <taxon>Chelicerata</taxon>
        <taxon>Arachnida</taxon>
        <taxon>Araneae</taxon>
        <taxon>Araneomorphae</taxon>
        <taxon>Entelegynae</taxon>
        <taxon>Araneoidea</taxon>
        <taxon>Araneidae</taxon>
        <taxon>Caerostris</taxon>
    </lineage>
</organism>
<feature type="transmembrane region" description="Helical" evidence="1">
    <location>
        <begin position="34"/>
        <end position="52"/>
    </location>
</feature>
<accession>A0AAV4U2F9</accession>
<protein>
    <submittedName>
        <fullName evidence="2">Uncharacterized protein</fullName>
    </submittedName>
</protein>
<keyword evidence="1" id="KW-0472">Membrane</keyword>
<evidence type="ECO:0000313" key="2">
    <source>
        <dbReference type="EMBL" id="GIY51917.1"/>
    </source>
</evidence>
<dbReference type="AlphaFoldDB" id="A0AAV4U2F9"/>
<keyword evidence="1" id="KW-1133">Transmembrane helix</keyword>
<dbReference type="Proteomes" id="UP001054945">
    <property type="component" value="Unassembled WGS sequence"/>
</dbReference>